<name>A0A5R9C0D0_9LACT</name>
<evidence type="ECO:0000313" key="1">
    <source>
        <dbReference type="EMBL" id="TLQ06133.1"/>
    </source>
</evidence>
<proteinExistence type="predicted"/>
<dbReference type="AlphaFoldDB" id="A0A5R9C0D0"/>
<dbReference type="RefSeq" id="WP_138472661.1">
    <property type="nucleotide sequence ID" value="NZ_VBTE01000038.1"/>
</dbReference>
<gene>
    <name evidence="1" type="ORF">FEZ48_10870</name>
</gene>
<reference evidence="1 2" key="1">
    <citation type="submission" date="2019-05" db="EMBL/GenBank/DDBJ databases">
        <title>The metagenome of a microbial culture collection derived from dairy environment covers the genomic content of the human microbiome.</title>
        <authorList>
            <person name="Roder T."/>
            <person name="Wuthrich D."/>
            <person name="Sattari Z."/>
            <person name="Von Ah U."/>
            <person name="Bar C."/>
            <person name="Ronchi F."/>
            <person name="Macpherson A.J."/>
            <person name="Ganal-Vonarburg S.C."/>
            <person name="Bruggmann R."/>
            <person name="Vergeres G."/>
        </authorList>
    </citation>
    <scope>NUCLEOTIDE SEQUENCE [LARGE SCALE GENOMIC DNA]</scope>
    <source>
        <strain evidence="1 2">FAM 24235</strain>
    </source>
</reference>
<accession>A0A5R9C0D0</accession>
<organism evidence="1 2">
    <name type="scientific">Marinilactibacillus psychrotolerans</name>
    <dbReference type="NCBI Taxonomy" id="191770"/>
    <lineage>
        <taxon>Bacteria</taxon>
        <taxon>Bacillati</taxon>
        <taxon>Bacillota</taxon>
        <taxon>Bacilli</taxon>
        <taxon>Lactobacillales</taxon>
        <taxon>Carnobacteriaceae</taxon>
        <taxon>Marinilactibacillus</taxon>
    </lineage>
</organism>
<dbReference type="Proteomes" id="UP000307201">
    <property type="component" value="Unassembled WGS sequence"/>
</dbReference>
<protein>
    <submittedName>
        <fullName evidence="1">Uncharacterized protein</fullName>
    </submittedName>
</protein>
<sequence length="74" mass="8466">MRTISEDYHSNLQTVLNSSLSLSKKISVLNGIAEQLEILCDKKQITNLTENDRITLQIVHRETKKAVYHLSKNV</sequence>
<comment type="caution">
    <text evidence="1">The sequence shown here is derived from an EMBL/GenBank/DDBJ whole genome shotgun (WGS) entry which is preliminary data.</text>
</comment>
<dbReference type="EMBL" id="VBTE01000038">
    <property type="protein sequence ID" value="TLQ06133.1"/>
    <property type="molecule type" value="Genomic_DNA"/>
</dbReference>
<evidence type="ECO:0000313" key="2">
    <source>
        <dbReference type="Proteomes" id="UP000307201"/>
    </source>
</evidence>